<dbReference type="Pfam" id="PF02698">
    <property type="entry name" value="DUF218"/>
    <property type="match status" value="1"/>
</dbReference>
<feature type="domain" description="DUF218" evidence="2">
    <location>
        <begin position="68"/>
        <end position="204"/>
    </location>
</feature>
<dbReference type="CDD" id="cd06259">
    <property type="entry name" value="YdcF-like"/>
    <property type="match status" value="1"/>
</dbReference>
<keyword evidence="1" id="KW-0472">Membrane</keyword>
<organism evidence="3 4">
    <name type="scientific">candidate division WS6 bacterium GW2011_GWA2_37_6</name>
    <dbReference type="NCBI Taxonomy" id="1619087"/>
    <lineage>
        <taxon>Bacteria</taxon>
        <taxon>Candidatus Dojkabacteria</taxon>
    </lineage>
</organism>
<dbReference type="GO" id="GO:0005886">
    <property type="term" value="C:plasma membrane"/>
    <property type="evidence" value="ECO:0007669"/>
    <property type="project" value="TreeGrafter"/>
</dbReference>
<dbReference type="PANTHER" id="PTHR30336:SF6">
    <property type="entry name" value="INTEGRAL MEMBRANE PROTEIN"/>
    <property type="match status" value="1"/>
</dbReference>
<dbReference type="InterPro" id="IPR003848">
    <property type="entry name" value="DUF218"/>
</dbReference>
<accession>A0A0G0H9Q6</accession>
<dbReference type="Proteomes" id="UP000034852">
    <property type="component" value="Unassembled WGS sequence"/>
</dbReference>
<sequence>MKNKRFLRSKILSLRNFFSNWKKVLSLILIILLTAVAFVLIIHFWTANTYSDKKYSYEEIEDVPETKVAIVFGAGLDEEGTGAFLTDRVKTGVELYKAGKVQKLIMSGDNRTQYHDEPTAMINLAKEEGVPDHALQADYAGRRTYDTCLRARKIFKIEEAILITQNFHMDRALYTCDSLGIDVIGVSADRSDYKDQTMYTIRDYFALIKAVWELNVDEPDNVVLGDVIEL</sequence>
<feature type="transmembrane region" description="Helical" evidence="1">
    <location>
        <begin position="24"/>
        <end position="45"/>
    </location>
</feature>
<dbReference type="EMBL" id="LBTH01000030">
    <property type="protein sequence ID" value="KKQ35265.1"/>
    <property type="molecule type" value="Genomic_DNA"/>
</dbReference>
<reference evidence="3 4" key="1">
    <citation type="journal article" date="2015" name="Nature">
        <title>rRNA introns, odd ribosomes, and small enigmatic genomes across a large radiation of phyla.</title>
        <authorList>
            <person name="Brown C.T."/>
            <person name="Hug L.A."/>
            <person name="Thomas B.C."/>
            <person name="Sharon I."/>
            <person name="Castelle C.J."/>
            <person name="Singh A."/>
            <person name="Wilkins M.J."/>
            <person name="Williams K.H."/>
            <person name="Banfield J.F."/>
        </authorList>
    </citation>
    <scope>NUCLEOTIDE SEQUENCE [LARGE SCALE GENOMIC DNA]</scope>
</reference>
<evidence type="ECO:0000259" key="2">
    <source>
        <dbReference type="Pfam" id="PF02698"/>
    </source>
</evidence>
<dbReference type="InterPro" id="IPR051599">
    <property type="entry name" value="Cell_Envelope_Assoc"/>
</dbReference>
<name>A0A0G0H9Q6_9BACT</name>
<proteinExistence type="predicted"/>
<keyword evidence="1" id="KW-1133">Transmembrane helix</keyword>
<dbReference type="AlphaFoldDB" id="A0A0G0H9Q6"/>
<evidence type="ECO:0000313" key="4">
    <source>
        <dbReference type="Proteomes" id="UP000034852"/>
    </source>
</evidence>
<gene>
    <name evidence="3" type="ORF">US52_C0030G0017</name>
</gene>
<evidence type="ECO:0000313" key="3">
    <source>
        <dbReference type="EMBL" id="KKQ35265.1"/>
    </source>
</evidence>
<protein>
    <recommendedName>
        <fullName evidence="2">DUF218 domain-containing protein</fullName>
    </recommendedName>
</protein>
<dbReference type="PANTHER" id="PTHR30336">
    <property type="entry name" value="INNER MEMBRANE PROTEIN, PROBABLE PERMEASE"/>
    <property type="match status" value="1"/>
</dbReference>
<comment type="caution">
    <text evidence="3">The sequence shown here is derived from an EMBL/GenBank/DDBJ whole genome shotgun (WGS) entry which is preliminary data.</text>
</comment>
<keyword evidence="1" id="KW-0812">Transmembrane</keyword>
<evidence type="ECO:0000256" key="1">
    <source>
        <dbReference type="SAM" id="Phobius"/>
    </source>
</evidence>